<dbReference type="RefSeq" id="WP_131032188.1">
    <property type="nucleotide sequence ID" value="NZ_SIXF01000035.1"/>
</dbReference>
<comment type="caution">
    <text evidence="1">The sequence shown here is derived from an EMBL/GenBank/DDBJ whole genome shotgun (WGS) entry which is preliminary data.</text>
</comment>
<sequence length="203" mass="22448">MLRANYSLMGDGTQWKTLIPWDGQTFYMSNVHLRNGYAYGTAVAVITGTPESPTGEVGNLVAGESWEGPTRMFGYTRRSCNPPTISKVTSTWTNYSVTGKDNAGDTFSAFGSQFQQTNDWNIPIDNSASVDLGERFFNGSIQKVKITRVLFYGLGNCQFTPKLVTFKLAALKDSQGVIHYYIAHPNLREPAITGSPVPIEWEN</sequence>
<dbReference type="OrthoDB" id="743503at2"/>
<reference evidence="1 2" key="1">
    <citation type="submission" date="2019-02" db="EMBL/GenBank/DDBJ databases">
        <title>Pedobacter kyonggii whole genome sequence analysis.</title>
        <authorList>
            <person name="Dahal R.H."/>
        </authorList>
    </citation>
    <scope>NUCLEOTIDE SEQUENCE [LARGE SCALE GENOMIC DNA]</scope>
    <source>
        <strain evidence="1 2">K-4-11-1</strain>
    </source>
</reference>
<keyword evidence="2" id="KW-1185">Reference proteome</keyword>
<protein>
    <submittedName>
        <fullName evidence="1">Uncharacterized protein</fullName>
    </submittedName>
</protein>
<evidence type="ECO:0000313" key="1">
    <source>
        <dbReference type="EMBL" id="TBO39726.1"/>
    </source>
</evidence>
<gene>
    <name evidence="1" type="ORF">EYS08_22390</name>
</gene>
<proteinExistence type="predicted"/>
<evidence type="ECO:0000313" key="2">
    <source>
        <dbReference type="Proteomes" id="UP000291819"/>
    </source>
</evidence>
<accession>A0A4Q9H7F4</accession>
<dbReference type="EMBL" id="SIXF01000035">
    <property type="protein sequence ID" value="TBO39726.1"/>
    <property type="molecule type" value="Genomic_DNA"/>
</dbReference>
<dbReference type="AlphaFoldDB" id="A0A4Q9H7F4"/>
<dbReference type="Proteomes" id="UP000291819">
    <property type="component" value="Unassembled WGS sequence"/>
</dbReference>
<organism evidence="1 2">
    <name type="scientific">Pedobacter kyonggii</name>
    <dbReference type="NCBI Taxonomy" id="1926871"/>
    <lineage>
        <taxon>Bacteria</taxon>
        <taxon>Pseudomonadati</taxon>
        <taxon>Bacteroidota</taxon>
        <taxon>Sphingobacteriia</taxon>
        <taxon>Sphingobacteriales</taxon>
        <taxon>Sphingobacteriaceae</taxon>
        <taxon>Pedobacter</taxon>
    </lineage>
</organism>
<name>A0A4Q9H7F4_9SPHI</name>